<evidence type="ECO:0000313" key="2">
    <source>
        <dbReference type="Proteomes" id="UP000789396"/>
    </source>
</evidence>
<reference evidence="1" key="1">
    <citation type="submission" date="2021-06" db="EMBL/GenBank/DDBJ databases">
        <authorList>
            <person name="Kallberg Y."/>
            <person name="Tangrot J."/>
            <person name="Rosling A."/>
        </authorList>
    </citation>
    <scope>NUCLEOTIDE SEQUENCE</scope>
    <source>
        <strain evidence="1">IN212</strain>
    </source>
</reference>
<organism evidence="1 2">
    <name type="scientific">Racocetra fulgida</name>
    <dbReference type="NCBI Taxonomy" id="60492"/>
    <lineage>
        <taxon>Eukaryota</taxon>
        <taxon>Fungi</taxon>
        <taxon>Fungi incertae sedis</taxon>
        <taxon>Mucoromycota</taxon>
        <taxon>Glomeromycotina</taxon>
        <taxon>Glomeromycetes</taxon>
        <taxon>Diversisporales</taxon>
        <taxon>Gigasporaceae</taxon>
        <taxon>Racocetra</taxon>
    </lineage>
</organism>
<protein>
    <submittedName>
        <fullName evidence="1">6267_t:CDS:1</fullName>
    </submittedName>
</protein>
<dbReference type="Proteomes" id="UP000789396">
    <property type="component" value="Unassembled WGS sequence"/>
</dbReference>
<keyword evidence="2" id="KW-1185">Reference proteome</keyword>
<evidence type="ECO:0000313" key="1">
    <source>
        <dbReference type="EMBL" id="CAG8824031.1"/>
    </source>
</evidence>
<name>A0A9N9KFS4_9GLOM</name>
<accession>A0A9N9KFS4</accession>
<feature type="non-terminal residue" evidence="1">
    <location>
        <position position="44"/>
    </location>
</feature>
<proteinExistence type="predicted"/>
<dbReference type="AlphaFoldDB" id="A0A9N9KFS4"/>
<comment type="caution">
    <text evidence="1">The sequence shown here is derived from an EMBL/GenBank/DDBJ whole genome shotgun (WGS) entry which is preliminary data.</text>
</comment>
<dbReference type="EMBL" id="CAJVPZ010104729">
    <property type="protein sequence ID" value="CAG8824031.1"/>
    <property type="molecule type" value="Genomic_DNA"/>
</dbReference>
<feature type="non-terminal residue" evidence="1">
    <location>
        <position position="1"/>
    </location>
</feature>
<gene>
    <name evidence="1" type="ORF">RFULGI_LOCUS19885</name>
</gene>
<sequence length="44" mass="4945">LARKAVLIMLEAKHVTTLYPIEQPNMSILRTVNNELPRGNVKGD</sequence>